<dbReference type="AlphaFoldDB" id="A0A286RII5"/>
<dbReference type="InterPro" id="IPR004323">
    <property type="entry name" value="Ion_tolerance_CutA"/>
</dbReference>
<organism evidence="2 3">
    <name type="scientific">Thermogutta terrifontis</name>
    <dbReference type="NCBI Taxonomy" id="1331910"/>
    <lineage>
        <taxon>Bacteria</taxon>
        <taxon>Pseudomonadati</taxon>
        <taxon>Planctomycetota</taxon>
        <taxon>Planctomycetia</taxon>
        <taxon>Pirellulales</taxon>
        <taxon>Thermoguttaceae</taxon>
        <taxon>Thermogutta</taxon>
    </lineage>
</organism>
<name>A0A286RII5_9BACT</name>
<keyword evidence="3" id="KW-1185">Reference proteome</keyword>
<dbReference type="Pfam" id="PF03091">
    <property type="entry name" value="CutA1"/>
    <property type="match status" value="1"/>
</dbReference>
<comment type="similarity">
    <text evidence="1">Belongs to the CutA family.</text>
</comment>
<dbReference type="SUPFAM" id="SSF54913">
    <property type="entry name" value="GlnB-like"/>
    <property type="match status" value="1"/>
</dbReference>
<accession>A0A286RII5</accession>
<proteinExistence type="inferred from homology"/>
<dbReference type="Gene3D" id="3.30.70.120">
    <property type="match status" value="1"/>
</dbReference>
<dbReference type="KEGG" id="ttf:THTE_3140"/>
<dbReference type="PANTHER" id="PTHR23419:SF8">
    <property type="entry name" value="FI09726P"/>
    <property type="match status" value="1"/>
</dbReference>
<dbReference type="OrthoDB" id="37622at2"/>
<dbReference type="Proteomes" id="UP000215086">
    <property type="component" value="Chromosome"/>
</dbReference>
<evidence type="ECO:0000313" key="2">
    <source>
        <dbReference type="EMBL" id="ASV75742.1"/>
    </source>
</evidence>
<sequence>MTEQLSSFLQVFVTFPDRESAARVAQTLVEEALAGCVQIAGPIHSVYQWQGKVESADEWLCLIKTAASRYAQLEQRIRQMHPYQVPEIIAVPISLGSADYLKWLSAALGDASPAP</sequence>
<dbReference type="PANTHER" id="PTHR23419">
    <property type="entry name" value="DIVALENT CATION TOLERANCE CUTA-RELATED"/>
    <property type="match status" value="1"/>
</dbReference>
<dbReference type="GO" id="GO:0010038">
    <property type="term" value="P:response to metal ion"/>
    <property type="evidence" value="ECO:0007669"/>
    <property type="project" value="InterPro"/>
</dbReference>
<evidence type="ECO:0000256" key="1">
    <source>
        <dbReference type="ARBA" id="ARBA00010169"/>
    </source>
</evidence>
<gene>
    <name evidence="2" type="ORF">THTE_3140</name>
</gene>
<dbReference type="InterPro" id="IPR015867">
    <property type="entry name" value="N-reg_PII/ATP_PRibTrfase_C"/>
</dbReference>
<reference evidence="2 3" key="1">
    <citation type="journal article" name="Front. Microbiol.">
        <title>Sugar Metabolism of the First Thermophilic Planctomycete Thermogutta terrifontis: Comparative Genomic and Transcriptomic Approaches.</title>
        <authorList>
            <person name="Elcheninov A.G."/>
            <person name="Menzel P."/>
            <person name="Gudbergsdottir S.R."/>
            <person name="Slesarev A.I."/>
            <person name="Kadnikov V.V."/>
            <person name="Krogh A."/>
            <person name="Bonch-Osmolovskaya E.A."/>
            <person name="Peng X."/>
            <person name="Kublanov I.V."/>
        </authorList>
    </citation>
    <scope>NUCLEOTIDE SEQUENCE [LARGE SCALE GENOMIC DNA]</scope>
    <source>
        <strain evidence="2 3">R1</strain>
    </source>
</reference>
<dbReference type="RefSeq" id="WP_095415712.1">
    <property type="nucleotide sequence ID" value="NZ_CP018477.1"/>
</dbReference>
<dbReference type="InterPro" id="IPR011322">
    <property type="entry name" value="N-reg_PII-like_a/b"/>
</dbReference>
<evidence type="ECO:0000313" key="3">
    <source>
        <dbReference type="Proteomes" id="UP000215086"/>
    </source>
</evidence>
<protein>
    <submittedName>
        <fullName evidence="2">Periplasmic divalent cation tolerance protein CutA</fullName>
    </submittedName>
</protein>
<dbReference type="GO" id="GO:0005507">
    <property type="term" value="F:copper ion binding"/>
    <property type="evidence" value="ECO:0007669"/>
    <property type="project" value="TreeGrafter"/>
</dbReference>
<dbReference type="EMBL" id="CP018477">
    <property type="protein sequence ID" value="ASV75742.1"/>
    <property type="molecule type" value="Genomic_DNA"/>
</dbReference>